<evidence type="ECO:0000256" key="1">
    <source>
        <dbReference type="PROSITE-ProRule" id="PRU00047"/>
    </source>
</evidence>
<dbReference type="PANTHER" id="PTHR37984:SF5">
    <property type="entry name" value="PROTEIN NYNRIN-LIKE"/>
    <property type="match status" value="1"/>
</dbReference>
<feature type="region of interest" description="Disordered" evidence="2">
    <location>
        <begin position="195"/>
        <end position="218"/>
    </location>
</feature>
<dbReference type="OrthoDB" id="6772644at2759"/>
<protein>
    <recommendedName>
        <fullName evidence="3">CCHC-type domain-containing protein</fullName>
    </recommendedName>
</protein>
<gene>
    <name evidence="4" type="ORF">MELIAE_LOCUS947</name>
</gene>
<keyword evidence="1" id="KW-0479">Metal-binding</keyword>
<dbReference type="GO" id="GO:0003676">
    <property type="term" value="F:nucleic acid binding"/>
    <property type="evidence" value="ECO:0007669"/>
    <property type="project" value="InterPro"/>
</dbReference>
<dbReference type="PROSITE" id="PS50158">
    <property type="entry name" value="ZF_CCHC"/>
    <property type="match status" value="1"/>
</dbReference>
<evidence type="ECO:0000259" key="3">
    <source>
        <dbReference type="PROSITE" id="PS50158"/>
    </source>
</evidence>
<dbReference type="GO" id="GO:0008270">
    <property type="term" value="F:zinc ion binding"/>
    <property type="evidence" value="ECO:0007669"/>
    <property type="project" value="UniProtKB-KW"/>
</dbReference>
<keyword evidence="1" id="KW-0862">Zinc</keyword>
<dbReference type="EMBL" id="OV121132">
    <property type="protein sequence ID" value="CAH0546863.1"/>
    <property type="molecule type" value="Genomic_DNA"/>
</dbReference>
<evidence type="ECO:0000256" key="2">
    <source>
        <dbReference type="SAM" id="MobiDB-lite"/>
    </source>
</evidence>
<organism evidence="4 5">
    <name type="scientific">Brassicogethes aeneus</name>
    <name type="common">Rape pollen beetle</name>
    <name type="synonym">Meligethes aeneus</name>
    <dbReference type="NCBI Taxonomy" id="1431903"/>
    <lineage>
        <taxon>Eukaryota</taxon>
        <taxon>Metazoa</taxon>
        <taxon>Ecdysozoa</taxon>
        <taxon>Arthropoda</taxon>
        <taxon>Hexapoda</taxon>
        <taxon>Insecta</taxon>
        <taxon>Pterygota</taxon>
        <taxon>Neoptera</taxon>
        <taxon>Endopterygota</taxon>
        <taxon>Coleoptera</taxon>
        <taxon>Polyphaga</taxon>
        <taxon>Cucujiformia</taxon>
        <taxon>Nitidulidae</taxon>
        <taxon>Meligethinae</taxon>
        <taxon>Brassicogethes</taxon>
    </lineage>
</organism>
<name>A0A9P0AT66_BRAAE</name>
<reference evidence="4" key="1">
    <citation type="submission" date="2021-12" db="EMBL/GenBank/DDBJ databases">
        <authorList>
            <person name="King R."/>
        </authorList>
    </citation>
    <scope>NUCLEOTIDE SEQUENCE</scope>
</reference>
<sequence length="319" mass="37602">MATNIRFQEFNVEIDDWEIYSERLQQHFKAQAVKEEVQVPILLSLMGATTYKLCRDLCFPAKPAERTFDELNKLLKEHFCQKLSVWKERRTFMEINQQEEEKVGDFYARLCGAASECSFEGNLKAILKLKLVTGMKKGKVYERVIEEKDDATLDKILEIAKCKEKQAEEGIEKEHAQVNLVRKYNVENRTKQFQKARANEYDRTRSSNARDREGQDKMADYKGKHYKQERTNRSRCWTCGSTNHLARYCRRKRFHFIEGNSDDSRSDDSAEAEEKVWFCERVLSVNTSYNKNAVMNNKFKRKLPVVSWDRTGWRNSVLV</sequence>
<evidence type="ECO:0000313" key="4">
    <source>
        <dbReference type="EMBL" id="CAH0546863.1"/>
    </source>
</evidence>
<dbReference type="InterPro" id="IPR001878">
    <property type="entry name" value="Znf_CCHC"/>
</dbReference>
<keyword evidence="5" id="KW-1185">Reference proteome</keyword>
<dbReference type="AlphaFoldDB" id="A0A9P0AT66"/>
<accession>A0A9P0AT66</accession>
<proteinExistence type="predicted"/>
<evidence type="ECO:0000313" key="5">
    <source>
        <dbReference type="Proteomes" id="UP001154078"/>
    </source>
</evidence>
<dbReference type="InterPro" id="IPR050951">
    <property type="entry name" value="Retrovirus_Pol_polyprotein"/>
</dbReference>
<feature type="compositionally biased region" description="Basic and acidic residues" evidence="2">
    <location>
        <begin position="197"/>
        <end position="218"/>
    </location>
</feature>
<feature type="domain" description="CCHC-type" evidence="3">
    <location>
        <begin position="235"/>
        <end position="251"/>
    </location>
</feature>
<dbReference type="Proteomes" id="UP001154078">
    <property type="component" value="Chromosome 1"/>
</dbReference>
<dbReference type="PANTHER" id="PTHR37984">
    <property type="entry name" value="PROTEIN CBG26694"/>
    <property type="match status" value="1"/>
</dbReference>
<keyword evidence="1" id="KW-0863">Zinc-finger</keyword>